<evidence type="ECO:0000313" key="2">
    <source>
        <dbReference type="Proteomes" id="UP000595703"/>
    </source>
</evidence>
<reference evidence="1 2" key="2">
    <citation type="journal article" date="2011" name="J. Antibiot.">
        <title>Furaquinocins I and J: novel polyketide isoprenoid hybrid compounds from Streptomyces reveromyceticus SN-593.</title>
        <authorList>
            <person name="Panthee S."/>
            <person name="Takahashi S."/>
            <person name="Takagi H."/>
            <person name="Nogawa T."/>
            <person name="Oowada E."/>
            <person name="Uramoto M."/>
            <person name="Osada H."/>
        </authorList>
    </citation>
    <scope>NUCLEOTIDE SEQUENCE [LARGE SCALE GENOMIC DNA]</scope>
    <source>
        <strain evidence="1 2">SN-593</strain>
    </source>
</reference>
<name>A0A7U3VP53_9ACTN</name>
<sequence length="99" mass="11386">MALTDQRWQIRYSYPAPPEAWWAKNGLEKNTTYLNNGEEKLTPEEAAAIVARQYRHEGPLTDITVWQETPKERDARLAARRKAEADEQNGIWWGMGGAN</sequence>
<dbReference type="EMBL" id="AP018365">
    <property type="protein sequence ID" value="BBA98323.1"/>
    <property type="molecule type" value="Genomic_DNA"/>
</dbReference>
<evidence type="ECO:0000313" key="1">
    <source>
        <dbReference type="EMBL" id="BBA98323.1"/>
    </source>
</evidence>
<dbReference type="KEGG" id="arev:RVR_4462"/>
<proteinExistence type="predicted"/>
<accession>A0A7U3VP53</accession>
<gene>
    <name evidence="1" type="ORF">RVR_4462</name>
</gene>
<keyword evidence="2" id="KW-1185">Reference proteome</keyword>
<dbReference type="AlphaFoldDB" id="A0A7U3VP53"/>
<reference evidence="1 2" key="3">
    <citation type="journal article" date="2011" name="Nat. Chem. Biol.">
        <title>Reveromycin A biosynthesis uses RevG and RevJ for stereospecific spiroacetal formation.</title>
        <authorList>
            <person name="Takahashi S."/>
            <person name="Toyoda A."/>
            <person name="Sekiyama Y."/>
            <person name="Takagi H."/>
            <person name="Nogawa T."/>
            <person name="Uramoto M."/>
            <person name="Suzuki R."/>
            <person name="Koshino H."/>
            <person name="Kumano T."/>
            <person name="Panthee S."/>
            <person name="Dairi T."/>
            <person name="Ishikawa J."/>
            <person name="Ikeda H."/>
            <person name="Sakaki Y."/>
            <person name="Osada H."/>
        </authorList>
    </citation>
    <scope>NUCLEOTIDE SEQUENCE [LARGE SCALE GENOMIC DNA]</scope>
    <source>
        <strain evidence="1 2">SN-593</strain>
    </source>
</reference>
<dbReference type="RefSeq" id="WP_202234485.1">
    <property type="nucleotide sequence ID" value="NZ_AP018365.1"/>
</dbReference>
<reference evidence="1 2" key="4">
    <citation type="journal article" date="2020" name="Sci. Rep.">
        <title>beta-carboline chemical signals induce reveromycin production through a LuxR family regulator in Streptomyces sp. SN-593.</title>
        <authorList>
            <person name="Panthee S."/>
            <person name="Kito N."/>
            <person name="Hayashi T."/>
            <person name="Shimizu T."/>
            <person name="Ishikawa J."/>
            <person name="Hamamoto H."/>
            <person name="Osada H."/>
            <person name="Takahashi S."/>
        </authorList>
    </citation>
    <scope>NUCLEOTIDE SEQUENCE [LARGE SCALE GENOMIC DNA]</scope>
    <source>
        <strain evidence="1 2">SN-593</strain>
    </source>
</reference>
<protein>
    <submittedName>
        <fullName evidence="1">Uncharacterized protein</fullName>
    </submittedName>
</protein>
<organism evidence="1 2">
    <name type="scientific">Actinacidiphila reveromycinica</name>
    <dbReference type="NCBI Taxonomy" id="659352"/>
    <lineage>
        <taxon>Bacteria</taxon>
        <taxon>Bacillati</taxon>
        <taxon>Actinomycetota</taxon>
        <taxon>Actinomycetes</taxon>
        <taxon>Kitasatosporales</taxon>
        <taxon>Streptomycetaceae</taxon>
        <taxon>Actinacidiphila</taxon>
    </lineage>
</organism>
<dbReference type="Proteomes" id="UP000595703">
    <property type="component" value="Chromosome"/>
</dbReference>
<reference evidence="1 2" key="1">
    <citation type="journal article" date="2010" name="J. Bacteriol.">
        <title>Biochemical characterization of a novel indole prenyltransferase from Streptomyces sp. SN-593.</title>
        <authorList>
            <person name="Takahashi S."/>
            <person name="Takagi H."/>
            <person name="Toyoda A."/>
            <person name="Uramoto M."/>
            <person name="Nogawa T."/>
            <person name="Ueki M."/>
            <person name="Sakaki Y."/>
            <person name="Osada H."/>
        </authorList>
    </citation>
    <scope>NUCLEOTIDE SEQUENCE [LARGE SCALE GENOMIC DNA]</scope>
    <source>
        <strain evidence="1 2">SN-593</strain>
    </source>
</reference>